<evidence type="ECO:0000313" key="3">
    <source>
        <dbReference type="Proteomes" id="UP001306950"/>
    </source>
</evidence>
<evidence type="ECO:0000313" key="2">
    <source>
        <dbReference type="EMBL" id="MEF2965879.1"/>
    </source>
</evidence>
<keyword evidence="1" id="KW-0812">Transmembrane</keyword>
<evidence type="ECO:0000256" key="1">
    <source>
        <dbReference type="SAM" id="Phobius"/>
    </source>
</evidence>
<dbReference type="Proteomes" id="UP001306950">
    <property type="component" value="Unassembled WGS sequence"/>
</dbReference>
<accession>A0ABU7VSM9</accession>
<keyword evidence="1" id="KW-1133">Transmembrane helix</keyword>
<feature type="transmembrane region" description="Helical" evidence="1">
    <location>
        <begin position="6"/>
        <end position="22"/>
    </location>
</feature>
<gene>
    <name evidence="2" type="ORF">V3851_08565</name>
</gene>
<dbReference type="EMBL" id="JAZHPZ010000003">
    <property type="protein sequence ID" value="MEF2965879.1"/>
    <property type="molecule type" value="Genomic_DNA"/>
</dbReference>
<comment type="caution">
    <text evidence="2">The sequence shown here is derived from an EMBL/GenBank/DDBJ whole genome shotgun (WGS) entry which is preliminary data.</text>
</comment>
<dbReference type="RefSeq" id="WP_331846107.1">
    <property type="nucleotide sequence ID" value="NZ_JAZHPZ010000003.1"/>
</dbReference>
<proteinExistence type="predicted"/>
<sequence length="142" mass="16807">MRRISIIFISFVVVIIGILYFLDKAKYTSFQKEVLNEIHKDDVLKITIERYSDYTRISITDRRIMGKIFDELSSIELKKVKDFSSQKEYAVRIYQNESLGFEVTKDMKYISIFKGSGHTKYEVLNNNNYLETIENLELQLPE</sequence>
<evidence type="ECO:0008006" key="4">
    <source>
        <dbReference type="Google" id="ProtNLM"/>
    </source>
</evidence>
<keyword evidence="1" id="KW-0472">Membrane</keyword>
<name>A0ABU7VSM9_9BACL</name>
<organism evidence="2 3">
    <name type="scientific">Paenibacillus haidiansis</name>
    <dbReference type="NCBI Taxonomy" id="1574488"/>
    <lineage>
        <taxon>Bacteria</taxon>
        <taxon>Bacillati</taxon>
        <taxon>Bacillota</taxon>
        <taxon>Bacilli</taxon>
        <taxon>Bacillales</taxon>
        <taxon>Paenibacillaceae</taxon>
        <taxon>Paenibacillus</taxon>
    </lineage>
</organism>
<protein>
    <recommendedName>
        <fullName evidence="4">DUF1310 family protein</fullName>
    </recommendedName>
</protein>
<reference evidence="2 3" key="1">
    <citation type="submission" date="2024-02" db="EMBL/GenBank/DDBJ databases">
        <title>A nitrogen-fixing paenibacillus bacterium.</title>
        <authorList>
            <person name="Zhang W.L."/>
            <person name="Chen S.F."/>
        </authorList>
    </citation>
    <scope>NUCLEOTIDE SEQUENCE [LARGE SCALE GENOMIC DNA]</scope>
    <source>
        <strain evidence="2 3">M1</strain>
    </source>
</reference>
<keyword evidence="3" id="KW-1185">Reference proteome</keyword>